<proteinExistence type="predicted"/>
<evidence type="ECO:0000256" key="5">
    <source>
        <dbReference type="ARBA" id="ARBA00034078"/>
    </source>
</evidence>
<dbReference type="Proteomes" id="UP000001024">
    <property type="component" value="Chromosome"/>
</dbReference>
<dbReference type="EMBL" id="AL445064">
    <property type="protein sequence ID" value="CAC11570.1"/>
    <property type="molecule type" value="Genomic_DNA"/>
</dbReference>
<keyword evidence="7" id="KW-0223">Dioxygenase</keyword>
<keyword evidence="7" id="KW-0560">Oxidoreductase</keyword>
<gene>
    <name evidence="7" type="ordered locus">Ta0428</name>
</gene>
<evidence type="ECO:0000256" key="1">
    <source>
        <dbReference type="ARBA" id="ARBA00022714"/>
    </source>
</evidence>
<keyword evidence="4" id="KW-0411">Iron-sulfur</keyword>
<dbReference type="eggNOG" id="arCOG02852">
    <property type="taxonomic scope" value="Archaea"/>
</dbReference>
<dbReference type="PROSITE" id="PS51296">
    <property type="entry name" value="RIESKE"/>
    <property type="match status" value="1"/>
</dbReference>
<dbReference type="GO" id="GO:0051213">
    <property type="term" value="F:dioxygenase activity"/>
    <property type="evidence" value="ECO:0007669"/>
    <property type="project" value="UniProtKB-KW"/>
</dbReference>
<keyword evidence="2" id="KW-0479">Metal-binding</keyword>
<dbReference type="STRING" id="273075.gene:9571647"/>
<dbReference type="HOGENOM" id="CLU_055690_5_3_2"/>
<evidence type="ECO:0000256" key="2">
    <source>
        <dbReference type="ARBA" id="ARBA00022723"/>
    </source>
</evidence>
<evidence type="ECO:0000256" key="3">
    <source>
        <dbReference type="ARBA" id="ARBA00023004"/>
    </source>
</evidence>
<keyword evidence="3" id="KW-0408">Iron</keyword>
<dbReference type="RefSeq" id="WP_010900855.1">
    <property type="nucleotide sequence ID" value="NC_002578.1"/>
</dbReference>
<dbReference type="EnsemblBacteria" id="CAC11570">
    <property type="protein sequence ID" value="CAC11570"/>
    <property type="gene ID" value="CAC11570"/>
</dbReference>
<dbReference type="GO" id="GO:0046872">
    <property type="term" value="F:metal ion binding"/>
    <property type="evidence" value="ECO:0007669"/>
    <property type="project" value="UniProtKB-KW"/>
</dbReference>
<dbReference type="GO" id="GO:0051537">
    <property type="term" value="F:2 iron, 2 sulfur cluster binding"/>
    <property type="evidence" value="ECO:0007669"/>
    <property type="project" value="UniProtKB-KW"/>
</dbReference>
<sequence>MVWYPAIEQRKAQGLLKVKVAGTEVLIVNDDGHIYATSPYCTHEQFDLSDGFLDDHKIVCTNHFASFDPKDGSVVSPPEGAGEISPIKTYPVRIENGMILVDLP</sequence>
<evidence type="ECO:0000313" key="8">
    <source>
        <dbReference type="Proteomes" id="UP000001024"/>
    </source>
</evidence>
<dbReference type="InterPro" id="IPR017941">
    <property type="entry name" value="Rieske_2Fe-2S"/>
</dbReference>
<dbReference type="KEGG" id="tac:Ta0428"/>
<keyword evidence="1" id="KW-0001">2Fe-2S</keyword>
<comment type="cofactor">
    <cofactor evidence="5">
        <name>[2Fe-2S] cluster</name>
        <dbReference type="ChEBI" id="CHEBI:190135"/>
    </cofactor>
</comment>
<protein>
    <submittedName>
        <fullName evidence="7">Biphenyl dioxygenase, Rieske iron-sulfur component related protein</fullName>
    </submittedName>
</protein>
<dbReference type="OrthoDB" id="6837at2157"/>
<dbReference type="Gene3D" id="2.102.10.10">
    <property type="entry name" value="Rieske [2Fe-2S] iron-sulphur domain"/>
    <property type="match status" value="1"/>
</dbReference>
<dbReference type="PANTHER" id="PTHR21496:SF0">
    <property type="entry name" value="RIESKE DOMAIN-CONTAINING PROTEIN"/>
    <property type="match status" value="1"/>
</dbReference>
<dbReference type="InParanoid" id="Q9HL12"/>
<dbReference type="PaxDb" id="273075-Ta0428"/>
<dbReference type="PANTHER" id="PTHR21496">
    <property type="entry name" value="FERREDOXIN-RELATED"/>
    <property type="match status" value="1"/>
</dbReference>
<evidence type="ECO:0000259" key="6">
    <source>
        <dbReference type="PROSITE" id="PS51296"/>
    </source>
</evidence>
<accession>Q9HL12</accession>
<dbReference type="AlphaFoldDB" id="Q9HL12"/>
<dbReference type="SUPFAM" id="SSF50022">
    <property type="entry name" value="ISP domain"/>
    <property type="match status" value="1"/>
</dbReference>
<keyword evidence="8" id="KW-1185">Reference proteome</keyword>
<reference evidence="7 8" key="1">
    <citation type="journal article" date="2000" name="Nature">
        <title>The genome sequence of the thermoacidophilic scavenger Thermoplasma acidophilum.</title>
        <authorList>
            <person name="Ruepp A."/>
            <person name="Graml W."/>
            <person name="Santos-Martinez M.L."/>
            <person name="Koretke K.K."/>
            <person name="Volker C."/>
            <person name="Mewes H.W."/>
            <person name="Frishman D."/>
            <person name="Stocker S."/>
            <person name="Lupas A.N."/>
            <person name="Baumeister W."/>
        </authorList>
    </citation>
    <scope>NUCLEOTIDE SEQUENCE [LARGE SCALE GENOMIC DNA]</scope>
    <source>
        <strain evidence="8">ATCC 25905 / DSM 1728 / JCM 9062 / NBRC 15155 / AMRC-C165</strain>
    </source>
</reference>
<dbReference type="InterPro" id="IPR036922">
    <property type="entry name" value="Rieske_2Fe-2S_sf"/>
</dbReference>
<feature type="domain" description="Rieske" evidence="6">
    <location>
        <begin position="3"/>
        <end position="101"/>
    </location>
</feature>
<name>Q9HL12_THEAC</name>
<evidence type="ECO:0000313" key="7">
    <source>
        <dbReference type="EMBL" id="CAC11570.1"/>
    </source>
</evidence>
<evidence type="ECO:0000256" key="4">
    <source>
        <dbReference type="ARBA" id="ARBA00023014"/>
    </source>
</evidence>
<dbReference type="Pfam" id="PF00355">
    <property type="entry name" value="Rieske"/>
    <property type="match status" value="1"/>
</dbReference>
<organism evidence="7 8">
    <name type="scientific">Thermoplasma acidophilum (strain ATCC 25905 / DSM 1728 / JCM 9062 / NBRC 15155 / AMRC-C165)</name>
    <dbReference type="NCBI Taxonomy" id="273075"/>
    <lineage>
        <taxon>Archaea</taxon>
        <taxon>Methanobacteriati</taxon>
        <taxon>Thermoplasmatota</taxon>
        <taxon>Thermoplasmata</taxon>
        <taxon>Thermoplasmatales</taxon>
        <taxon>Thermoplasmataceae</taxon>
        <taxon>Thermoplasma</taxon>
    </lineage>
</organism>